<proteinExistence type="predicted"/>
<evidence type="ECO:0000313" key="2">
    <source>
        <dbReference type="EMBL" id="MBD3363860.1"/>
    </source>
</evidence>
<sequence length="164" mass="18452">MKRCNPYILLCLFLLTTCGNQAREKAFLAQRTYELGYLTGVFFTLNTSLHFVAGTLSASEIDVDEEALKSWRDSGYPTMKKVCDSMGVAFDTSLSLSLFDIYREAYITGILEEADLVEGRSPTPMDTIDDSMVVEIDELARARIAFENDRRNLLSILDKVDLNP</sequence>
<name>A0A9D5K814_UNCW3</name>
<evidence type="ECO:0000256" key="1">
    <source>
        <dbReference type="SAM" id="SignalP"/>
    </source>
</evidence>
<dbReference type="EMBL" id="WJKJ01000043">
    <property type="protein sequence ID" value="MBD3363860.1"/>
    <property type="molecule type" value="Genomic_DNA"/>
</dbReference>
<dbReference type="Proteomes" id="UP000630660">
    <property type="component" value="Unassembled WGS sequence"/>
</dbReference>
<evidence type="ECO:0000313" key="3">
    <source>
        <dbReference type="Proteomes" id="UP000630660"/>
    </source>
</evidence>
<accession>A0A9D5K814</accession>
<feature type="chain" id="PRO_5038779172" evidence="1">
    <location>
        <begin position="23"/>
        <end position="164"/>
    </location>
</feature>
<keyword evidence="1" id="KW-0732">Signal</keyword>
<comment type="caution">
    <text evidence="2">The sequence shown here is derived from an EMBL/GenBank/DDBJ whole genome shotgun (WGS) entry which is preliminary data.</text>
</comment>
<protein>
    <submittedName>
        <fullName evidence="2">Uncharacterized protein</fullName>
    </submittedName>
</protein>
<organism evidence="2 3">
    <name type="scientific">candidate division WOR-3 bacterium</name>
    <dbReference type="NCBI Taxonomy" id="2052148"/>
    <lineage>
        <taxon>Bacteria</taxon>
        <taxon>Bacteria division WOR-3</taxon>
    </lineage>
</organism>
<dbReference type="AlphaFoldDB" id="A0A9D5K814"/>
<gene>
    <name evidence="2" type="ORF">GF359_01450</name>
</gene>
<feature type="signal peptide" evidence="1">
    <location>
        <begin position="1"/>
        <end position="22"/>
    </location>
</feature>
<reference evidence="2" key="1">
    <citation type="submission" date="2019-11" db="EMBL/GenBank/DDBJ databases">
        <title>Microbial mats filling the niche in hypersaline microbial mats.</title>
        <authorList>
            <person name="Wong H.L."/>
            <person name="Macleod F.I."/>
            <person name="White R.A. III"/>
            <person name="Burns B.P."/>
        </authorList>
    </citation>
    <scope>NUCLEOTIDE SEQUENCE</scope>
    <source>
        <strain evidence="2">Bin_327</strain>
    </source>
</reference>